<feature type="domain" description="ORC6 first cyclin-like" evidence="7">
    <location>
        <begin position="8"/>
        <end position="96"/>
    </location>
</feature>
<name>A0A9P8AKI0_9ASCO</name>
<comment type="similarity">
    <text evidence="2">Belongs to the ORC6 family.</text>
</comment>
<gene>
    <name evidence="8" type="ORF">KQ657_003691</name>
</gene>
<dbReference type="GO" id="GO:0006260">
    <property type="term" value="P:DNA replication"/>
    <property type="evidence" value="ECO:0007669"/>
    <property type="project" value="UniProtKB-KW"/>
</dbReference>
<dbReference type="GO" id="GO:0005664">
    <property type="term" value="C:nuclear origin of replication recognition complex"/>
    <property type="evidence" value="ECO:0007669"/>
    <property type="project" value="InterPro"/>
</dbReference>
<dbReference type="Pfam" id="PF05460">
    <property type="entry name" value="ORC6"/>
    <property type="match status" value="1"/>
</dbReference>
<feature type="compositionally biased region" description="Polar residues" evidence="6">
    <location>
        <begin position="122"/>
        <end position="144"/>
    </location>
</feature>
<proteinExistence type="inferred from homology"/>
<dbReference type="GeneID" id="66117065"/>
<keyword evidence="5" id="KW-0539">Nucleus</keyword>
<keyword evidence="4" id="KW-0238">DNA-binding</keyword>
<evidence type="ECO:0000313" key="8">
    <source>
        <dbReference type="EMBL" id="KAG7195167.1"/>
    </source>
</evidence>
<evidence type="ECO:0000313" key="9">
    <source>
        <dbReference type="Proteomes" id="UP000790833"/>
    </source>
</evidence>
<feature type="region of interest" description="Disordered" evidence="6">
    <location>
        <begin position="119"/>
        <end position="190"/>
    </location>
</feature>
<dbReference type="InterPro" id="IPR008721">
    <property type="entry name" value="ORC6_cyclin_first"/>
</dbReference>
<sequence length="399" mass="45082">MNNIKGILEELIPGYNNEFPSKVITCAETLYRLSLRDRPVLPNNSEIARSHICVFVAATKYHEQLNIPSPLANKIPAPPRVATKLVTDFTDNLLNQIVSAASTPVTTPRKRRITGLLDSPIKSLTPSPRKLQNLNNNAPKTSSPLKRKLQDLQNEKDDDEFPSTPTKTPKRSATLLDDFENESPFNPKSSPLKLLKQTKLLLPTKSMTASSPTSSPSKIYVYDKKHVKVTDLITFCNNFHIPAKFTPLIIQAFLEHKHKFHKKTEWLLACGLVHAAYVRINNGLLQGKMGAKTTFQDQLFTYQKGGLMKKTMLSWCNIIEDAFKAESWIMDIELEYVYKNKSIVEANESREVEAKLGKGWDLFELMGSMINSTTVLDSDSQSEYYKIWTQLAKAQLHST</sequence>
<keyword evidence="9" id="KW-1185">Reference proteome</keyword>
<evidence type="ECO:0000256" key="5">
    <source>
        <dbReference type="ARBA" id="ARBA00023242"/>
    </source>
</evidence>
<dbReference type="InterPro" id="IPR016811">
    <property type="entry name" value="ORC6_fun"/>
</dbReference>
<dbReference type="PIRSF" id="PIRSF022941">
    <property type="entry name" value="ORC6_fun"/>
    <property type="match status" value="1"/>
</dbReference>
<dbReference type="EMBL" id="JAHMUF010000004">
    <property type="protein sequence ID" value="KAG7195167.1"/>
    <property type="molecule type" value="Genomic_DNA"/>
</dbReference>
<organism evidence="8 9">
    <name type="scientific">Scheffersomyces spartinae</name>
    <dbReference type="NCBI Taxonomy" id="45513"/>
    <lineage>
        <taxon>Eukaryota</taxon>
        <taxon>Fungi</taxon>
        <taxon>Dikarya</taxon>
        <taxon>Ascomycota</taxon>
        <taxon>Saccharomycotina</taxon>
        <taxon>Pichiomycetes</taxon>
        <taxon>Debaryomycetaceae</taxon>
        <taxon>Scheffersomyces</taxon>
    </lineage>
</organism>
<keyword evidence="3" id="KW-0235">DNA replication</keyword>
<evidence type="ECO:0000256" key="2">
    <source>
        <dbReference type="ARBA" id="ARBA00010840"/>
    </source>
</evidence>
<evidence type="ECO:0000259" key="7">
    <source>
        <dbReference type="Pfam" id="PF05460"/>
    </source>
</evidence>
<evidence type="ECO:0000256" key="3">
    <source>
        <dbReference type="ARBA" id="ARBA00022705"/>
    </source>
</evidence>
<dbReference type="GO" id="GO:0003677">
    <property type="term" value="F:DNA binding"/>
    <property type="evidence" value="ECO:0007669"/>
    <property type="project" value="UniProtKB-KW"/>
</dbReference>
<comment type="subcellular location">
    <subcellularLocation>
        <location evidence="1">Nucleus</location>
    </subcellularLocation>
</comment>
<dbReference type="AlphaFoldDB" id="A0A9P8AKI0"/>
<dbReference type="OrthoDB" id="5367324at2759"/>
<evidence type="ECO:0000256" key="4">
    <source>
        <dbReference type="ARBA" id="ARBA00023125"/>
    </source>
</evidence>
<comment type="caution">
    <text evidence="8">The sequence shown here is derived from an EMBL/GenBank/DDBJ whole genome shotgun (WGS) entry which is preliminary data.</text>
</comment>
<accession>A0A9P8AKI0</accession>
<dbReference type="RefSeq" id="XP_043050714.1">
    <property type="nucleotide sequence ID" value="XM_043194390.1"/>
</dbReference>
<reference evidence="8" key="1">
    <citation type="submission" date="2021-03" db="EMBL/GenBank/DDBJ databases">
        <authorList>
            <person name="Palmer J.M."/>
        </authorList>
    </citation>
    <scope>NUCLEOTIDE SEQUENCE</scope>
    <source>
        <strain evidence="8">ARV_011</strain>
    </source>
</reference>
<evidence type="ECO:0000256" key="6">
    <source>
        <dbReference type="SAM" id="MobiDB-lite"/>
    </source>
</evidence>
<evidence type="ECO:0000256" key="1">
    <source>
        <dbReference type="ARBA" id="ARBA00004123"/>
    </source>
</evidence>
<dbReference type="Proteomes" id="UP000790833">
    <property type="component" value="Unassembled WGS sequence"/>
</dbReference>
<protein>
    <recommendedName>
        <fullName evidence="7">ORC6 first cyclin-like domain-containing protein</fullName>
    </recommendedName>
</protein>